<proteinExistence type="predicted"/>
<organism evidence="1 2">
    <name type="scientific">Moniliophthora roreri</name>
    <name type="common">Frosty pod rot fungus</name>
    <name type="synonym">Monilia roreri</name>
    <dbReference type="NCBI Taxonomy" id="221103"/>
    <lineage>
        <taxon>Eukaryota</taxon>
        <taxon>Fungi</taxon>
        <taxon>Dikarya</taxon>
        <taxon>Basidiomycota</taxon>
        <taxon>Agaricomycotina</taxon>
        <taxon>Agaricomycetes</taxon>
        <taxon>Agaricomycetidae</taxon>
        <taxon>Agaricales</taxon>
        <taxon>Marasmiineae</taxon>
        <taxon>Marasmiaceae</taxon>
        <taxon>Moniliophthora</taxon>
    </lineage>
</organism>
<sequence length="40" mass="4817">MFNTVWIKHFRALIHYLQHNLHKTTSIAFTNISAILLKYM</sequence>
<reference evidence="1 2" key="1">
    <citation type="submission" date="2015-12" db="EMBL/GenBank/DDBJ databases">
        <title>Draft genome sequence of Moniliophthora roreri, the causal agent of frosty pod rot of cacao.</title>
        <authorList>
            <person name="Aime M.C."/>
            <person name="Diaz-Valderrama J.R."/>
            <person name="Kijpornyongpan T."/>
            <person name="Phillips-Mora W."/>
        </authorList>
    </citation>
    <scope>NUCLEOTIDE SEQUENCE [LARGE SCALE GENOMIC DNA]</scope>
    <source>
        <strain evidence="1 2">MCA 2952</strain>
    </source>
</reference>
<evidence type="ECO:0000313" key="2">
    <source>
        <dbReference type="Proteomes" id="UP000054988"/>
    </source>
</evidence>
<dbReference type="EMBL" id="LATX01002374">
    <property type="protein sequence ID" value="KTB30628.1"/>
    <property type="molecule type" value="Genomic_DNA"/>
</dbReference>
<comment type="caution">
    <text evidence="1">The sequence shown here is derived from an EMBL/GenBank/DDBJ whole genome shotgun (WGS) entry which is preliminary data.</text>
</comment>
<name>A0A0W0F315_MONRR</name>
<dbReference type="Proteomes" id="UP000054988">
    <property type="component" value="Unassembled WGS sequence"/>
</dbReference>
<accession>A0A0W0F315</accession>
<dbReference type="AlphaFoldDB" id="A0A0W0F315"/>
<evidence type="ECO:0000313" key="1">
    <source>
        <dbReference type="EMBL" id="KTB30628.1"/>
    </source>
</evidence>
<protein>
    <submittedName>
        <fullName evidence="1">Uncharacterized protein</fullName>
    </submittedName>
</protein>
<gene>
    <name evidence="1" type="ORF">WG66_16781</name>
</gene>